<evidence type="ECO:0008006" key="3">
    <source>
        <dbReference type="Google" id="ProtNLM"/>
    </source>
</evidence>
<protein>
    <recommendedName>
        <fullName evidence="3">DNA-binding protein</fullName>
    </recommendedName>
</protein>
<reference evidence="1 2" key="1">
    <citation type="submission" date="2016-06" db="EMBL/GenBank/DDBJ databases">
        <title>Draft genome of Moraxella lacunata CCUG 57757A.</title>
        <authorList>
            <person name="Salva-Serra F."/>
            <person name="Engstrom-Jakobsson H."/>
            <person name="Thorell K."/>
            <person name="Gonzales-Siles L."/>
            <person name="Karlsson R."/>
            <person name="Boulund F."/>
            <person name="Engstrand L."/>
            <person name="Kristiansson E."/>
            <person name="Moore E."/>
        </authorList>
    </citation>
    <scope>NUCLEOTIDE SEQUENCE [LARGE SCALE GENOMIC DNA]</scope>
    <source>
        <strain evidence="1 2">CCUG 57757A</strain>
    </source>
</reference>
<dbReference type="OrthoDB" id="5679056at2"/>
<sequence length="69" mass="7970">MNRQQQSDIVKKRLYSQGMTVKTWAENHGYPTSEVYKVLSGERKGLYGRSFEIAQKLGLWDLDNFNSNG</sequence>
<dbReference type="Proteomes" id="UP000092607">
    <property type="component" value="Unassembled WGS sequence"/>
</dbReference>
<organism evidence="1 2">
    <name type="scientific">Moraxella lacunata</name>
    <dbReference type="NCBI Taxonomy" id="477"/>
    <lineage>
        <taxon>Bacteria</taxon>
        <taxon>Pseudomonadati</taxon>
        <taxon>Pseudomonadota</taxon>
        <taxon>Gammaproteobacteria</taxon>
        <taxon>Moraxellales</taxon>
        <taxon>Moraxellaceae</taxon>
        <taxon>Moraxella</taxon>
    </lineage>
</organism>
<proteinExistence type="predicted"/>
<accession>A0A1B8Q840</accession>
<name>A0A1B8Q840_MORLA</name>
<dbReference type="RefSeq" id="WP_065256152.1">
    <property type="nucleotide sequence ID" value="NZ_LZDR01000062.1"/>
</dbReference>
<comment type="caution">
    <text evidence="1">The sequence shown here is derived from an EMBL/GenBank/DDBJ whole genome shotgun (WGS) entry which is preliminary data.</text>
</comment>
<dbReference type="InterPro" id="IPR026365">
    <property type="entry name" value="BcepMu_gp16"/>
</dbReference>
<gene>
    <name evidence="1" type="ORF">A9309_01115</name>
</gene>
<dbReference type="AlphaFoldDB" id="A0A1B8Q840"/>
<dbReference type="NCBIfam" id="TIGR04111">
    <property type="entry name" value="BcepMu_gp16"/>
    <property type="match status" value="1"/>
</dbReference>
<dbReference type="EMBL" id="LZMS01000002">
    <property type="protein sequence ID" value="OBX67238.1"/>
    <property type="molecule type" value="Genomic_DNA"/>
</dbReference>
<evidence type="ECO:0000313" key="2">
    <source>
        <dbReference type="Proteomes" id="UP000092607"/>
    </source>
</evidence>
<evidence type="ECO:0000313" key="1">
    <source>
        <dbReference type="EMBL" id="OBX67238.1"/>
    </source>
</evidence>